<feature type="transmembrane region" description="Helical" evidence="1">
    <location>
        <begin position="83"/>
        <end position="103"/>
    </location>
</feature>
<feature type="transmembrane region" description="Helical" evidence="1">
    <location>
        <begin position="265"/>
        <end position="290"/>
    </location>
</feature>
<feature type="domain" description="CAAX prenyl protease 2/Lysostaphin resistance protein A-like" evidence="2">
    <location>
        <begin position="190"/>
        <end position="296"/>
    </location>
</feature>
<keyword evidence="3" id="KW-0645">Protease</keyword>
<feature type="transmembrane region" description="Helical" evidence="1">
    <location>
        <begin position="205"/>
        <end position="223"/>
    </location>
</feature>
<dbReference type="STRING" id="1577791.Mpt1_c12200"/>
<feature type="transmembrane region" description="Helical" evidence="1">
    <location>
        <begin position="108"/>
        <end position="128"/>
    </location>
</feature>
<dbReference type="AlphaFoldDB" id="A0A0A7LFR2"/>
<dbReference type="OrthoDB" id="364596at2157"/>
<dbReference type="KEGG" id="mear:Mpt1_c12200"/>
<keyword evidence="1" id="KW-0812">Transmembrane</keyword>
<feature type="transmembrane region" description="Helical" evidence="1">
    <location>
        <begin position="148"/>
        <end position="169"/>
    </location>
</feature>
<evidence type="ECO:0000256" key="1">
    <source>
        <dbReference type="SAM" id="Phobius"/>
    </source>
</evidence>
<proteinExistence type="predicted"/>
<name>A0A0A7LFR2_9ARCH</name>
<dbReference type="GeneID" id="24818882"/>
<evidence type="ECO:0000313" key="3">
    <source>
        <dbReference type="EMBL" id="AIZ57082.1"/>
    </source>
</evidence>
<dbReference type="GO" id="GO:0080120">
    <property type="term" value="P:CAAX-box protein maturation"/>
    <property type="evidence" value="ECO:0007669"/>
    <property type="project" value="UniProtKB-ARBA"/>
</dbReference>
<dbReference type="EMBL" id="CP010070">
    <property type="protein sequence ID" value="AIZ57082.1"/>
    <property type="molecule type" value="Genomic_DNA"/>
</dbReference>
<keyword evidence="3" id="KW-0378">Hydrolase</keyword>
<dbReference type="GO" id="GO:0006508">
    <property type="term" value="P:proteolysis"/>
    <property type="evidence" value="ECO:0007669"/>
    <property type="project" value="UniProtKB-KW"/>
</dbReference>
<accession>A0A0A7LFR2</accession>
<evidence type="ECO:0000259" key="2">
    <source>
        <dbReference type="Pfam" id="PF02517"/>
    </source>
</evidence>
<keyword evidence="1" id="KW-0472">Membrane</keyword>
<gene>
    <name evidence="3" type="ORF">Mpt1_c12200</name>
</gene>
<sequence>MTKMSDECPRCREYAANGSSYCGSCGRALGHSGSRNGAVKNSRRGLSSVILQFACVIVVLIVIVELITLFAKSGDVFSLLKDVELPFFLLVPSPEIVFSIGILGPQIYWILVIIIIFSSAVFAIWKFFVETEKNGGLSEPNASENTAFFWVCVSLCAMLTIHYIIVFILTNMLGVEVTTPDFGSVTEQVFGFANAAVWEEMVTRLLYIGGPIAIISLIMTRKIDSLKCLLGGFGMSRTAVLFIIISSIIFGAAHYSGWDNQAWKVLTATIMGLFFGYVFVRFGLYASILLHFITDFWSSFDWIGLGGIGIILAFLLIGFGFVALYYILKRIIGSKESIAGMPLFKNGLIEDK</sequence>
<evidence type="ECO:0000313" key="4">
    <source>
        <dbReference type="Proteomes" id="UP000030787"/>
    </source>
</evidence>
<feature type="transmembrane region" description="Helical" evidence="1">
    <location>
        <begin position="229"/>
        <end position="253"/>
    </location>
</feature>
<protein>
    <submittedName>
        <fullName evidence="3">CAAX amino terminal protease self-immunity</fullName>
    </submittedName>
</protein>
<reference evidence="3 4" key="1">
    <citation type="journal article" date="2014" name="Appl. Environ. Microbiol.">
        <title>Comparative Genome Analysis of 'Candidatus Methanoplasma termitum' Indicates a New Mode of Energy Metabolism in the Seventh Order of Methanogens.</title>
        <authorList>
            <person name="Lang K."/>
            <person name="Schuldes J."/>
            <person name="Klingl A."/>
            <person name="Poehlein A."/>
            <person name="Daniel R."/>
            <person name="Brune A."/>
        </authorList>
    </citation>
    <scope>NUCLEOTIDE SEQUENCE [LARGE SCALE GENOMIC DNA]</scope>
    <source>
        <strain evidence="4">Mpt1</strain>
    </source>
</reference>
<dbReference type="Proteomes" id="UP000030787">
    <property type="component" value="Chromosome"/>
</dbReference>
<dbReference type="RefSeq" id="WP_048113118.1">
    <property type="nucleotide sequence ID" value="NZ_CP010070.1"/>
</dbReference>
<dbReference type="InterPro" id="IPR003675">
    <property type="entry name" value="Rce1/LyrA-like_dom"/>
</dbReference>
<dbReference type="GO" id="GO:0004175">
    <property type="term" value="F:endopeptidase activity"/>
    <property type="evidence" value="ECO:0007669"/>
    <property type="project" value="UniProtKB-ARBA"/>
</dbReference>
<feature type="transmembrane region" description="Helical" evidence="1">
    <location>
        <begin position="302"/>
        <end position="328"/>
    </location>
</feature>
<dbReference type="HOGENOM" id="CLU_822840_0_0_2"/>
<keyword evidence="1" id="KW-1133">Transmembrane helix</keyword>
<keyword evidence="4" id="KW-1185">Reference proteome</keyword>
<feature type="transmembrane region" description="Helical" evidence="1">
    <location>
        <begin position="49"/>
        <end position="71"/>
    </location>
</feature>
<dbReference type="Pfam" id="PF02517">
    <property type="entry name" value="Rce1-like"/>
    <property type="match status" value="1"/>
</dbReference>
<organism evidence="3 4">
    <name type="scientific">Candidatus Methanoplasma termitum</name>
    <dbReference type="NCBI Taxonomy" id="1577791"/>
    <lineage>
        <taxon>Archaea</taxon>
        <taxon>Methanobacteriati</taxon>
        <taxon>Thermoplasmatota</taxon>
        <taxon>Thermoplasmata</taxon>
        <taxon>Methanomassiliicoccales</taxon>
        <taxon>Methanomassiliicoccaceae</taxon>
        <taxon>Candidatus Methanoplasma</taxon>
    </lineage>
</organism>